<evidence type="ECO:0000256" key="2">
    <source>
        <dbReference type="ARBA" id="ARBA00001947"/>
    </source>
</evidence>
<dbReference type="RefSeq" id="WP_238244945.1">
    <property type="nucleotide sequence ID" value="NZ_BPQP01000047.1"/>
</dbReference>
<evidence type="ECO:0000313" key="11">
    <source>
        <dbReference type="EMBL" id="GJD95809.1"/>
    </source>
</evidence>
<sequence length="305" mass="32543">MTVLGYAQSRLVRHSAERGGILPSESASGAALILITGERILLAEANPWQRDLWTALLDPARSLSAEERTCTIFLGHLDGRPVFAASAPPEAGARYEADPAHRLVDLRSLAAEGAVAADELGLLATAKSLLAWHASHGFCSRCGAPTAMASGGYKRICAACEAEHFPRTDPVVIMLITQGESCLLGRAQRFPEGMYSCLAGFLEPGETIEAAVARETFEEVGIRVGAVRYLASQPWPFPSSLMIGCVADALDAAITIDPVELADARWFTREAVAAMIARDHPEGLSVPPPMAIAHLLMRAFVDRTA</sequence>
<dbReference type="EMBL" id="BPQP01000047">
    <property type="protein sequence ID" value="GJD95809.1"/>
    <property type="molecule type" value="Genomic_DNA"/>
</dbReference>
<evidence type="ECO:0000256" key="3">
    <source>
        <dbReference type="ARBA" id="ARBA00009595"/>
    </source>
</evidence>
<keyword evidence="8" id="KW-0520">NAD</keyword>
<proteinExistence type="inferred from homology"/>
<gene>
    <name evidence="11" type="primary">nudC</name>
    <name evidence="11" type="ORF">OCOJLMKI_3024</name>
</gene>
<evidence type="ECO:0000313" key="12">
    <source>
        <dbReference type="Proteomes" id="UP001055125"/>
    </source>
</evidence>
<evidence type="ECO:0000259" key="10">
    <source>
        <dbReference type="PROSITE" id="PS51462"/>
    </source>
</evidence>
<organism evidence="11 12">
    <name type="scientific">Methylobacterium iners</name>
    <dbReference type="NCBI Taxonomy" id="418707"/>
    <lineage>
        <taxon>Bacteria</taxon>
        <taxon>Pseudomonadati</taxon>
        <taxon>Pseudomonadota</taxon>
        <taxon>Alphaproteobacteria</taxon>
        <taxon>Hyphomicrobiales</taxon>
        <taxon>Methylobacteriaceae</taxon>
        <taxon>Methylobacterium</taxon>
    </lineage>
</organism>
<dbReference type="NCBIfam" id="NF001299">
    <property type="entry name" value="PRK00241.1"/>
    <property type="match status" value="1"/>
</dbReference>
<evidence type="ECO:0000256" key="4">
    <source>
        <dbReference type="ARBA" id="ARBA00012381"/>
    </source>
</evidence>
<protein>
    <recommendedName>
        <fullName evidence="4">NAD(+) diphosphatase</fullName>
        <ecNumber evidence="4">3.6.1.22</ecNumber>
    </recommendedName>
</protein>
<dbReference type="InterPro" id="IPR000086">
    <property type="entry name" value="NUDIX_hydrolase_dom"/>
</dbReference>
<dbReference type="Pfam" id="PF00293">
    <property type="entry name" value="NUDIX"/>
    <property type="match status" value="1"/>
</dbReference>
<feature type="domain" description="Nudix hydrolase" evidence="10">
    <location>
        <begin position="166"/>
        <end position="292"/>
    </location>
</feature>
<keyword evidence="5" id="KW-0479">Metal-binding</keyword>
<dbReference type="InterPro" id="IPR049734">
    <property type="entry name" value="NudC-like_C"/>
</dbReference>
<accession>A0ABQ4S019</accession>
<comment type="catalytic activity">
    <reaction evidence="9">
        <text>a 5'-end NAD(+)-phospho-ribonucleoside in mRNA + H2O = a 5'-end phospho-adenosine-phospho-ribonucleoside in mRNA + beta-nicotinamide D-ribonucleotide + 2 H(+)</text>
        <dbReference type="Rhea" id="RHEA:60876"/>
        <dbReference type="Rhea" id="RHEA-COMP:15698"/>
        <dbReference type="Rhea" id="RHEA-COMP:15719"/>
        <dbReference type="ChEBI" id="CHEBI:14649"/>
        <dbReference type="ChEBI" id="CHEBI:15377"/>
        <dbReference type="ChEBI" id="CHEBI:15378"/>
        <dbReference type="ChEBI" id="CHEBI:144029"/>
        <dbReference type="ChEBI" id="CHEBI:144051"/>
    </reaction>
    <physiologicalReaction direction="left-to-right" evidence="9">
        <dbReference type="Rhea" id="RHEA:60877"/>
    </physiologicalReaction>
</comment>
<dbReference type="SUPFAM" id="SSF55811">
    <property type="entry name" value="Nudix"/>
    <property type="match status" value="1"/>
</dbReference>
<comment type="cofactor">
    <cofactor evidence="1">
        <name>Mg(2+)</name>
        <dbReference type="ChEBI" id="CHEBI:18420"/>
    </cofactor>
</comment>
<dbReference type="InterPro" id="IPR015376">
    <property type="entry name" value="Znr_NADH_PPase"/>
</dbReference>
<keyword evidence="7" id="KW-0460">Magnesium</keyword>
<evidence type="ECO:0000256" key="6">
    <source>
        <dbReference type="ARBA" id="ARBA00022801"/>
    </source>
</evidence>
<comment type="cofactor">
    <cofactor evidence="2">
        <name>Zn(2+)</name>
        <dbReference type="ChEBI" id="CHEBI:29105"/>
    </cofactor>
</comment>
<dbReference type="Proteomes" id="UP001055125">
    <property type="component" value="Unassembled WGS sequence"/>
</dbReference>
<dbReference type="Pfam" id="PF09296">
    <property type="entry name" value="NUDIX-like"/>
    <property type="match status" value="1"/>
</dbReference>
<dbReference type="EC" id="3.6.1.22" evidence="4"/>
<evidence type="ECO:0000256" key="5">
    <source>
        <dbReference type="ARBA" id="ARBA00022723"/>
    </source>
</evidence>
<evidence type="ECO:0000256" key="7">
    <source>
        <dbReference type="ARBA" id="ARBA00022842"/>
    </source>
</evidence>
<dbReference type="InterPro" id="IPR015797">
    <property type="entry name" value="NUDIX_hydrolase-like_dom_sf"/>
</dbReference>
<dbReference type="PROSITE" id="PS51462">
    <property type="entry name" value="NUDIX"/>
    <property type="match status" value="1"/>
</dbReference>
<name>A0ABQ4S019_9HYPH</name>
<dbReference type="Gene3D" id="3.90.79.20">
    <property type="match status" value="1"/>
</dbReference>
<dbReference type="InterPro" id="IPR050241">
    <property type="entry name" value="NAD-cap_RNA_hydrolase_NudC"/>
</dbReference>
<evidence type="ECO:0000256" key="9">
    <source>
        <dbReference type="ARBA" id="ARBA00023679"/>
    </source>
</evidence>
<evidence type="ECO:0000256" key="8">
    <source>
        <dbReference type="ARBA" id="ARBA00023027"/>
    </source>
</evidence>
<reference evidence="11" key="2">
    <citation type="submission" date="2021-08" db="EMBL/GenBank/DDBJ databases">
        <authorList>
            <person name="Tani A."/>
            <person name="Ola A."/>
            <person name="Ogura Y."/>
            <person name="Katsura K."/>
            <person name="Hayashi T."/>
        </authorList>
    </citation>
    <scope>NUCLEOTIDE SEQUENCE</scope>
    <source>
        <strain evidence="11">DSM 19015</strain>
    </source>
</reference>
<dbReference type="CDD" id="cd03429">
    <property type="entry name" value="NUDIX_NADH_pyrophosphatase_Nudt13"/>
    <property type="match status" value="1"/>
</dbReference>
<reference evidence="11" key="1">
    <citation type="journal article" date="2021" name="Front. Microbiol.">
        <title>Comprehensive Comparative Genomics and Phenotyping of Methylobacterium Species.</title>
        <authorList>
            <person name="Alessa O."/>
            <person name="Ogura Y."/>
            <person name="Fujitani Y."/>
            <person name="Takami H."/>
            <person name="Hayashi T."/>
            <person name="Sahin N."/>
            <person name="Tani A."/>
        </authorList>
    </citation>
    <scope>NUCLEOTIDE SEQUENCE</scope>
    <source>
        <strain evidence="11">DSM 19015</strain>
    </source>
</reference>
<comment type="caution">
    <text evidence="11">The sequence shown here is derived from an EMBL/GenBank/DDBJ whole genome shotgun (WGS) entry which is preliminary data.</text>
</comment>
<keyword evidence="12" id="KW-1185">Reference proteome</keyword>
<keyword evidence="6" id="KW-0378">Hydrolase</keyword>
<dbReference type="Pfam" id="PF09297">
    <property type="entry name" value="Zn_ribbon_NUD"/>
    <property type="match status" value="1"/>
</dbReference>
<dbReference type="Gene3D" id="3.90.79.10">
    <property type="entry name" value="Nucleoside Triphosphate Pyrophosphohydrolase"/>
    <property type="match status" value="1"/>
</dbReference>
<dbReference type="PROSITE" id="PS00893">
    <property type="entry name" value="NUDIX_BOX"/>
    <property type="match status" value="1"/>
</dbReference>
<dbReference type="PANTHER" id="PTHR42904">
    <property type="entry name" value="NUDIX HYDROLASE, NUDC SUBFAMILY"/>
    <property type="match status" value="1"/>
</dbReference>
<comment type="similarity">
    <text evidence="3">Belongs to the Nudix hydrolase family. NudC subfamily.</text>
</comment>
<dbReference type="PANTHER" id="PTHR42904:SF6">
    <property type="entry name" value="NAD-CAPPED RNA HYDROLASE NUDT12"/>
    <property type="match status" value="1"/>
</dbReference>
<dbReference type="InterPro" id="IPR015375">
    <property type="entry name" value="NADH_PPase-like_N"/>
</dbReference>
<dbReference type="InterPro" id="IPR020084">
    <property type="entry name" value="NUDIX_hydrolase_CS"/>
</dbReference>
<evidence type="ECO:0000256" key="1">
    <source>
        <dbReference type="ARBA" id="ARBA00001946"/>
    </source>
</evidence>